<dbReference type="PROSITE" id="PS01185">
    <property type="entry name" value="CTCK_1"/>
    <property type="match status" value="1"/>
</dbReference>
<dbReference type="CDD" id="cd00054">
    <property type="entry name" value="EGF_CA"/>
    <property type="match status" value="5"/>
</dbReference>
<dbReference type="SMART" id="SM00181">
    <property type="entry name" value="EGF"/>
    <property type="match status" value="7"/>
</dbReference>
<dbReference type="InterPro" id="IPR051355">
    <property type="entry name" value="Notch/Slit_guidance"/>
</dbReference>
<feature type="non-terminal residue" evidence="12">
    <location>
        <position position="1"/>
    </location>
</feature>
<feature type="domain" description="EGF-like" evidence="10">
    <location>
        <begin position="979"/>
        <end position="1017"/>
    </location>
</feature>
<dbReference type="InterPro" id="IPR013320">
    <property type="entry name" value="ConA-like_dom_sf"/>
</dbReference>
<keyword evidence="5" id="KW-0677">Repeat</keyword>
<feature type="domain" description="CTCK" evidence="8">
    <location>
        <begin position="1240"/>
        <end position="1311"/>
    </location>
</feature>
<evidence type="ECO:0000259" key="9">
    <source>
        <dbReference type="PROSITE" id="PS50025"/>
    </source>
</evidence>
<feature type="disulfide bond" evidence="7">
    <location>
        <begin position="1203"/>
        <end position="1213"/>
    </location>
</feature>
<evidence type="ECO:0000256" key="4">
    <source>
        <dbReference type="ARBA" id="ARBA00022729"/>
    </source>
</evidence>
<evidence type="ECO:0000256" key="3">
    <source>
        <dbReference type="ARBA" id="ARBA00022614"/>
    </source>
</evidence>
<feature type="disulfide bond" evidence="7">
    <location>
        <begin position="960"/>
        <end position="969"/>
    </location>
</feature>
<dbReference type="InterPro" id="IPR000742">
    <property type="entry name" value="EGF"/>
</dbReference>
<dbReference type="InterPro" id="IPR001611">
    <property type="entry name" value="Leu-rich_rpt"/>
</dbReference>
<evidence type="ECO:0000259" key="10">
    <source>
        <dbReference type="PROSITE" id="PS50026"/>
    </source>
</evidence>
<feature type="disulfide bond" evidence="7">
    <location>
        <begin position="1007"/>
        <end position="1016"/>
    </location>
</feature>
<dbReference type="SMART" id="SM00179">
    <property type="entry name" value="EGF_CA"/>
    <property type="match status" value="6"/>
</dbReference>
<name>A0ABM0GVN9_SACKO</name>
<evidence type="ECO:0000256" key="1">
    <source>
        <dbReference type="ARBA" id="ARBA00022473"/>
    </source>
</evidence>
<dbReference type="InterPro" id="IPR000152">
    <property type="entry name" value="EGF-type_Asp/Asn_hydroxyl_site"/>
</dbReference>
<evidence type="ECO:0000313" key="11">
    <source>
        <dbReference type="Proteomes" id="UP000694865"/>
    </source>
</evidence>
<feature type="domain" description="EGF-like" evidence="10">
    <location>
        <begin position="855"/>
        <end position="891"/>
    </location>
</feature>
<feature type="domain" description="EGF-like" evidence="10">
    <location>
        <begin position="933"/>
        <end position="970"/>
    </location>
</feature>
<dbReference type="PROSITE" id="PS00010">
    <property type="entry name" value="ASX_HYDROXYL"/>
    <property type="match status" value="2"/>
</dbReference>
<dbReference type="PROSITE" id="PS01186">
    <property type="entry name" value="EGF_2"/>
    <property type="match status" value="7"/>
</dbReference>
<organism evidence="11 12">
    <name type="scientific">Saccoglossus kowalevskii</name>
    <name type="common">Acorn worm</name>
    <dbReference type="NCBI Taxonomy" id="10224"/>
    <lineage>
        <taxon>Eukaryota</taxon>
        <taxon>Metazoa</taxon>
        <taxon>Hemichordata</taxon>
        <taxon>Enteropneusta</taxon>
        <taxon>Harrimaniidae</taxon>
        <taxon>Saccoglossus</taxon>
    </lineage>
</organism>
<dbReference type="Pfam" id="PF02210">
    <property type="entry name" value="Laminin_G_2"/>
    <property type="match status" value="1"/>
</dbReference>
<dbReference type="Gene3D" id="2.60.120.200">
    <property type="match status" value="1"/>
</dbReference>
<dbReference type="SMART" id="SM00013">
    <property type="entry name" value="LRRNT"/>
    <property type="match status" value="3"/>
</dbReference>
<dbReference type="SMART" id="SM00041">
    <property type="entry name" value="CT"/>
    <property type="match status" value="1"/>
</dbReference>
<dbReference type="Pfam" id="PF01463">
    <property type="entry name" value="LRRCT"/>
    <property type="match status" value="3"/>
</dbReference>
<dbReference type="SMART" id="SM00369">
    <property type="entry name" value="LRR_TYP"/>
    <property type="match status" value="12"/>
</dbReference>
<keyword evidence="4" id="KW-0732">Signal</keyword>
<dbReference type="SUPFAM" id="SSF49899">
    <property type="entry name" value="Concanavalin A-like lectins/glucanases"/>
    <property type="match status" value="1"/>
</dbReference>
<dbReference type="Proteomes" id="UP000694865">
    <property type="component" value="Unplaced"/>
</dbReference>
<keyword evidence="3" id="KW-0433">Leucine-rich repeat</keyword>
<gene>
    <name evidence="12" type="primary">LOC100313733</name>
</gene>
<evidence type="ECO:0000313" key="12">
    <source>
        <dbReference type="RefSeq" id="XP_002738338.2"/>
    </source>
</evidence>
<evidence type="ECO:0000256" key="7">
    <source>
        <dbReference type="PROSITE-ProRule" id="PRU00076"/>
    </source>
</evidence>
<dbReference type="GeneID" id="100313733"/>
<dbReference type="PROSITE" id="PS00022">
    <property type="entry name" value="EGF_1"/>
    <property type="match status" value="6"/>
</dbReference>
<dbReference type="RefSeq" id="XP_002738338.2">
    <property type="nucleotide sequence ID" value="XM_002738292.2"/>
</dbReference>
<feature type="disulfide bond" evidence="7">
    <location>
        <begin position="843"/>
        <end position="852"/>
    </location>
</feature>
<dbReference type="SMART" id="SM00282">
    <property type="entry name" value="LamG"/>
    <property type="match status" value="1"/>
</dbReference>
<feature type="disulfide bond" evidence="7">
    <location>
        <begin position="881"/>
        <end position="890"/>
    </location>
</feature>
<keyword evidence="11" id="KW-1185">Reference proteome</keyword>
<evidence type="ECO:0000259" key="8">
    <source>
        <dbReference type="PROSITE" id="PS01225"/>
    </source>
</evidence>
<feature type="domain" description="EGF-like" evidence="10">
    <location>
        <begin position="817"/>
        <end position="853"/>
    </location>
</feature>
<keyword evidence="2 7" id="KW-0245">EGF-like domain</keyword>
<dbReference type="CDD" id="cd00110">
    <property type="entry name" value="LamG"/>
    <property type="match status" value="1"/>
</dbReference>
<dbReference type="InterPro" id="IPR000483">
    <property type="entry name" value="Cys-rich_flank_reg_C"/>
</dbReference>
<dbReference type="SMART" id="SM00365">
    <property type="entry name" value="LRR_SD22"/>
    <property type="match status" value="9"/>
</dbReference>
<dbReference type="Pfam" id="PF00008">
    <property type="entry name" value="EGF"/>
    <property type="match status" value="4"/>
</dbReference>
<evidence type="ECO:0000256" key="6">
    <source>
        <dbReference type="ARBA" id="ARBA00023157"/>
    </source>
</evidence>
<dbReference type="PROSITE" id="PS50026">
    <property type="entry name" value="EGF_3"/>
    <property type="match status" value="7"/>
</dbReference>
<dbReference type="InterPro" id="IPR001881">
    <property type="entry name" value="EGF-like_Ca-bd_dom"/>
</dbReference>
<reference evidence="12" key="1">
    <citation type="submission" date="2025-08" db="UniProtKB">
        <authorList>
            <consortium name="RefSeq"/>
        </authorList>
    </citation>
    <scope>IDENTIFICATION</scope>
    <source>
        <tissue evidence="12">Testes</tissue>
    </source>
</reference>
<dbReference type="InterPro" id="IPR032675">
    <property type="entry name" value="LRR_dom_sf"/>
</dbReference>
<dbReference type="InterPro" id="IPR003591">
    <property type="entry name" value="Leu-rich_rpt_typical-subtyp"/>
</dbReference>
<feature type="domain" description="EGF-like" evidence="10">
    <location>
        <begin position="1199"/>
        <end position="1235"/>
    </location>
</feature>
<feature type="disulfide bond" evidence="7">
    <location>
        <begin position="988"/>
        <end position="1005"/>
    </location>
</feature>
<dbReference type="SUPFAM" id="SSF57196">
    <property type="entry name" value="EGF/Laminin"/>
    <property type="match status" value="5"/>
</dbReference>
<dbReference type="Pfam" id="PF01462">
    <property type="entry name" value="LRRNT"/>
    <property type="match status" value="3"/>
</dbReference>
<comment type="caution">
    <text evidence="7">Lacks conserved residue(s) required for the propagation of feature annotation.</text>
</comment>
<proteinExistence type="predicted"/>
<dbReference type="PANTHER" id="PTHR45836">
    <property type="entry name" value="SLIT HOMOLOG"/>
    <property type="match status" value="1"/>
</dbReference>
<keyword evidence="6 7" id="KW-1015">Disulfide bond</keyword>
<dbReference type="Gene3D" id="2.10.25.10">
    <property type="entry name" value="Laminin"/>
    <property type="match status" value="6"/>
</dbReference>
<feature type="domain" description="EGF-like" evidence="10">
    <location>
        <begin position="893"/>
        <end position="931"/>
    </location>
</feature>
<dbReference type="Gene3D" id="3.80.10.10">
    <property type="entry name" value="Ribonuclease Inhibitor"/>
    <property type="match status" value="4"/>
</dbReference>
<sequence>DLSYNNLMVIQRKLFRGAGAIKNLQMDHNQISCFHNGAFRPLRNLEILTLNNNNITTLETNAFLQMNRLTTLRMAYNDFSCDCHLSWVGRFLRMHPTLALFTRCQEPRSLKYVKVAELQDVDFKCNGLEKDHATLCKIEPLCPAKCSCLGGVVDCRGKGLTQVPEIFPENTIELRLEQNQIVRIESRSFNTYKKLRRIDLSNNLISSLADDAFSGLKALNSLVLYGNKISELPAGLLKGLTSLQLLLLNANKITCLRVDTFRDLSALNLLSLYDNDIKSIANGTFMPLVSVQTLHLAKNPFICDCNLKWLSEYLHNNPGIETSGARCENPRRMSNKRIGQVKPVKFKCKGSEEYRTKQAGQCIIDTDCPAQCLCEGTIIDCSAIGLKEVPDDIPGFATELRLNDNEITKVSATGIFLRLPELRKLDLRNNRISVIEDGAFIGAVMLSDLLLTNNKLSKVKGSMFVGVRNLKTIMLRSNQISCINNETFSGLTKVRLLSLYDNQIRTVMPGSFDNLKELSTLNLLSNPFNCNCHLGWLADWLKSRTIVTGNPRCQAPSHLREIPIQDLKKYDFSCDSNNDNSCLPSLACPRNCACYGTVVRCSNKQLTNPPYNIPNETTELYLDVNKLKSIPDLSRLKNLHTIDLSNNDITTITNTTFANLPKLATLILSYNHIGCIPPGTFRGLHSLRILSLHGNDISTLPSGAFDELESLSHIALGANPLYCDCSLRWLSDWVKSGFKEPGIARCSGPYNLQEKLLLTAPTRKFECNEIPDLSILAKCNPCLAEPCLNDGECHNGEYAGYICKCASGFKGQNCEEEINECDNEPCKNGATCYKQKKDFSCECPIGFVGDFCEDNINDCLLNNCMNNATCIDAVNNYTCQCSPGFTGVFCETDINFCELFINPCKNGGTCVDLVNEYRCDCPEGYVDVHCSSTNQNCKDVKCQNGGTCVDDEKEDYTCKCPSGFNGPHCEYSPRVFSQHTSPCQYQDCKNNGQCYYNNVTGNYGCNCLPGFHGDKCEMIISVTFTQKDSYVQYHKLENKPKANITMVFATRQENGILFYNGLMDHIAVELFYGRVRVSYDVGNYPVSTMFSYEKINDGNFHSLEILAVKQNITMRVDDGNPNTATNKGDNEYLNVETPLYIGGLPEEVIKGPAVRLVHVRNGTSFNGCMRTVLLNGEYLDYTKSEEMQGIAPGCPTYDKPDPCIMHMCKQGFCRALDTYSYVCDCLDGWMGAKCDNPTTCVGQHYREVIEDEDGCKSRRLIENMRCAGECGNSCCRPQRVRRRKVTLQCEDGTSRSKQIDVTKTCACQWCGDLT</sequence>
<feature type="disulfide bond" evidence="7">
    <location>
        <begin position="921"/>
        <end position="930"/>
    </location>
</feature>
<dbReference type="InterPro" id="IPR000372">
    <property type="entry name" value="LRRNT"/>
</dbReference>
<keyword evidence="1" id="KW-0217">Developmental protein</keyword>
<dbReference type="SUPFAM" id="SSF52058">
    <property type="entry name" value="L domain-like"/>
    <property type="match status" value="3"/>
</dbReference>
<protein>
    <submittedName>
        <fullName evidence="12">Slit homolog 2 protein</fullName>
    </submittedName>
</protein>
<feature type="disulfide bond" evidence="7">
    <location>
        <begin position="805"/>
        <end position="814"/>
    </location>
</feature>
<dbReference type="PROSITE" id="PS50025">
    <property type="entry name" value="LAM_G_DOMAIN"/>
    <property type="match status" value="1"/>
</dbReference>
<dbReference type="PROSITE" id="PS51450">
    <property type="entry name" value="LRR"/>
    <property type="match status" value="6"/>
</dbReference>
<evidence type="ECO:0000256" key="5">
    <source>
        <dbReference type="ARBA" id="ARBA00022737"/>
    </source>
</evidence>
<feature type="domain" description="Laminin G" evidence="9">
    <location>
        <begin position="1020"/>
        <end position="1194"/>
    </location>
</feature>
<dbReference type="Pfam" id="PF00560">
    <property type="entry name" value="LRR_1"/>
    <property type="match status" value="1"/>
</dbReference>
<feature type="domain" description="EGF-like" evidence="10">
    <location>
        <begin position="780"/>
        <end position="815"/>
    </location>
</feature>
<dbReference type="Pfam" id="PF13855">
    <property type="entry name" value="LRR_8"/>
    <property type="match status" value="4"/>
</dbReference>
<dbReference type="PROSITE" id="PS01225">
    <property type="entry name" value="CTCK_2"/>
    <property type="match status" value="1"/>
</dbReference>
<dbReference type="InterPro" id="IPR006207">
    <property type="entry name" value="Cys_knot_C"/>
</dbReference>
<feature type="disulfide bond" evidence="7">
    <location>
        <begin position="1225"/>
        <end position="1234"/>
    </location>
</feature>
<dbReference type="InterPro" id="IPR001791">
    <property type="entry name" value="Laminin_G"/>
</dbReference>
<accession>A0ABM0GVN9</accession>
<dbReference type="PANTHER" id="PTHR45836:SF4">
    <property type="entry name" value="PROTEIN SLIT"/>
    <property type="match status" value="1"/>
</dbReference>
<evidence type="ECO:0000256" key="2">
    <source>
        <dbReference type="ARBA" id="ARBA00022536"/>
    </source>
</evidence>
<dbReference type="SMART" id="SM00082">
    <property type="entry name" value="LRRCT"/>
    <property type="match status" value="4"/>
</dbReference>